<dbReference type="AlphaFoldDB" id="A0A6P6RRF4"/>
<dbReference type="GO" id="GO:0005737">
    <property type="term" value="C:cytoplasm"/>
    <property type="evidence" value="ECO:0007669"/>
    <property type="project" value="TreeGrafter"/>
</dbReference>
<evidence type="ECO:0000313" key="1">
    <source>
        <dbReference type="Proteomes" id="UP000515125"/>
    </source>
</evidence>
<dbReference type="Pfam" id="PF03645">
    <property type="entry name" value="Tctex-1"/>
    <property type="match status" value="1"/>
</dbReference>
<sequence>MHRGQPGYTNPPDVHAYLRTSRTPVAAKAYCYELSCLYPASLCLHSVLRLQADFVSERIQEIAKSAVSQVLGDAVYSSAKSGEWCTQISDNCLKELTKLNKPFKFLVTCVLMQKAGAGLCTAATCFWDSKTDGLCSLQVNGETFNCIVTIYLCQI</sequence>
<keyword evidence="1" id="KW-1185">Reference proteome</keyword>
<organism evidence="1 2">
    <name type="scientific">Cyclospora cayetanensis</name>
    <dbReference type="NCBI Taxonomy" id="88456"/>
    <lineage>
        <taxon>Eukaryota</taxon>
        <taxon>Sar</taxon>
        <taxon>Alveolata</taxon>
        <taxon>Apicomplexa</taxon>
        <taxon>Conoidasida</taxon>
        <taxon>Coccidia</taxon>
        <taxon>Eucoccidiorida</taxon>
        <taxon>Eimeriorina</taxon>
        <taxon>Eimeriidae</taxon>
        <taxon>Cyclospora</taxon>
    </lineage>
</organism>
<dbReference type="GeneID" id="113146633"/>
<dbReference type="GO" id="GO:0005868">
    <property type="term" value="C:cytoplasmic dynein complex"/>
    <property type="evidence" value="ECO:0007669"/>
    <property type="project" value="TreeGrafter"/>
</dbReference>
<gene>
    <name evidence="2" type="primary">LOC113146633</name>
</gene>
<dbReference type="OrthoDB" id="10059120at2759"/>
<accession>A0A6P6RRF4</accession>
<proteinExistence type="predicted"/>
<dbReference type="Proteomes" id="UP000515125">
    <property type="component" value="Unplaced"/>
</dbReference>
<dbReference type="PANTHER" id="PTHR21255:SF4">
    <property type="entry name" value="DYNEIN LIGHT CHAIN TCTEX-TYPE"/>
    <property type="match status" value="1"/>
</dbReference>
<dbReference type="GO" id="GO:0007018">
    <property type="term" value="P:microtubule-based movement"/>
    <property type="evidence" value="ECO:0007669"/>
    <property type="project" value="TreeGrafter"/>
</dbReference>
<evidence type="ECO:0000313" key="2">
    <source>
        <dbReference type="RefSeq" id="XP_026190388.1"/>
    </source>
</evidence>
<dbReference type="PANTHER" id="PTHR21255">
    <property type="entry name" value="T-COMPLEX-ASSOCIATED-TESTIS-EXPRESSED 1/ DYNEIN LIGHT CHAIN"/>
    <property type="match status" value="1"/>
</dbReference>
<reference evidence="2" key="1">
    <citation type="submission" date="2025-08" db="UniProtKB">
        <authorList>
            <consortium name="RefSeq"/>
        </authorList>
    </citation>
    <scope>IDENTIFICATION</scope>
</reference>
<protein>
    <submittedName>
        <fullName evidence="2">Dynein light chain Tctex-type 1-like</fullName>
    </submittedName>
</protein>
<dbReference type="CDD" id="cd21455">
    <property type="entry name" value="DLC-like_DYNLT1_DYNLT3"/>
    <property type="match status" value="1"/>
</dbReference>
<dbReference type="GO" id="GO:0045505">
    <property type="term" value="F:dynein intermediate chain binding"/>
    <property type="evidence" value="ECO:0007669"/>
    <property type="project" value="TreeGrafter"/>
</dbReference>
<name>A0A6P6RRF4_9EIME</name>
<dbReference type="RefSeq" id="XP_026190388.1">
    <property type="nucleotide sequence ID" value="XM_026334603.1"/>
</dbReference>
<dbReference type="Gene3D" id="3.30.1140.40">
    <property type="entry name" value="Tctex-1"/>
    <property type="match status" value="1"/>
</dbReference>
<dbReference type="InterPro" id="IPR038586">
    <property type="entry name" value="Tctex-1-like_sf"/>
</dbReference>
<dbReference type="InterPro" id="IPR005334">
    <property type="entry name" value="Tctex-1-like"/>
</dbReference>